<evidence type="ECO:0000313" key="2">
    <source>
        <dbReference type="Proteomes" id="UP000193067"/>
    </source>
</evidence>
<organism evidence="1 2">
    <name type="scientific">Trametes coccinea (strain BRFM310)</name>
    <name type="common">Pycnoporus coccineus</name>
    <dbReference type="NCBI Taxonomy" id="1353009"/>
    <lineage>
        <taxon>Eukaryota</taxon>
        <taxon>Fungi</taxon>
        <taxon>Dikarya</taxon>
        <taxon>Basidiomycota</taxon>
        <taxon>Agaricomycotina</taxon>
        <taxon>Agaricomycetes</taxon>
        <taxon>Polyporales</taxon>
        <taxon>Polyporaceae</taxon>
        <taxon>Trametes</taxon>
    </lineage>
</organism>
<sequence length="372" mass="42381">MQEVLLNTYLAYKAKRSFVFANYTWNPDGSLYSTYNGKKIPSQIPFSVMIRGPSVGDPLPEGSHAPPAVSRDYYEKLCKDRKTIIPRHEVHDHLSSPNNAQEITDAWLAKLNSISNPCVESKKETDQLYNYLVFGDPKAMLEIWPSLSTSPVLTHFGWSPLVELAFDTNRHLFMPVSPLIPYLSGQPFTTNAERYTMIPGLMVVHIRRGDYEQHCVNLANWGSTWLAFNSFPEMLDQFNPPPRGGPRGELAIQEFYRPHCYPNIQEIVERVHEVRRTPAARGVRKLYIMTNGDRAWLAELKEALRRADDWDSIATSRDLVLNLEQKYVSQAVDMLVGQRAQVLIGNGFSTVTSNIVTMRMANRFPADSTRFL</sequence>
<evidence type="ECO:0000313" key="1">
    <source>
        <dbReference type="EMBL" id="OSD08349.1"/>
    </source>
</evidence>
<dbReference type="OrthoDB" id="2559662at2759"/>
<gene>
    <name evidence="1" type="ORF">PYCCODRAFT_1357445</name>
</gene>
<dbReference type="Proteomes" id="UP000193067">
    <property type="component" value="Unassembled WGS sequence"/>
</dbReference>
<dbReference type="Gene3D" id="3.40.50.11350">
    <property type="match status" value="1"/>
</dbReference>
<dbReference type="STRING" id="1353009.A0A1Y2J4L3"/>
<dbReference type="EMBL" id="KZ084086">
    <property type="protein sequence ID" value="OSD08349.1"/>
    <property type="molecule type" value="Genomic_DNA"/>
</dbReference>
<name>A0A1Y2J4L3_TRAC3</name>
<dbReference type="CDD" id="cd11296">
    <property type="entry name" value="O-FucT_like"/>
    <property type="match status" value="1"/>
</dbReference>
<reference evidence="1 2" key="1">
    <citation type="journal article" date="2015" name="Biotechnol. Biofuels">
        <title>Enhanced degradation of softwood versus hardwood by the white-rot fungus Pycnoporus coccineus.</title>
        <authorList>
            <person name="Couturier M."/>
            <person name="Navarro D."/>
            <person name="Chevret D."/>
            <person name="Henrissat B."/>
            <person name="Piumi F."/>
            <person name="Ruiz-Duenas F.J."/>
            <person name="Martinez A.T."/>
            <person name="Grigoriev I.V."/>
            <person name="Riley R."/>
            <person name="Lipzen A."/>
            <person name="Berrin J.G."/>
            <person name="Master E.R."/>
            <person name="Rosso M.N."/>
        </authorList>
    </citation>
    <scope>NUCLEOTIDE SEQUENCE [LARGE SCALE GENOMIC DNA]</scope>
    <source>
        <strain evidence="1 2">BRFM310</strain>
    </source>
</reference>
<dbReference type="AlphaFoldDB" id="A0A1Y2J4L3"/>
<accession>A0A1Y2J4L3</accession>
<protein>
    <submittedName>
        <fullName evidence="1">Uncharacterized protein</fullName>
    </submittedName>
</protein>
<keyword evidence="2" id="KW-1185">Reference proteome</keyword>
<proteinExistence type="predicted"/>